<dbReference type="Pfam" id="PF05133">
    <property type="entry name" value="SPP1_portal"/>
    <property type="match status" value="1"/>
</dbReference>
<name>A0AAE3IM08_9FIRM</name>
<dbReference type="AlphaFoldDB" id="A0AAE3IM08"/>
<dbReference type="EMBL" id="JAOQJZ010000012">
    <property type="protein sequence ID" value="MCU6706413.1"/>
    <property type="molecule type" value="Genomic_DNA"/>
</dbReference>
<sequence>MSEYKGMAYLKKKLSSKASRVNVRYDYYHMKNGLTDMGKMIPPSYNWMRPVLGWCAKAVDTLADRIVFDSFEDNTFYVNEIFDNNNRDVFFDSAILSALVSSCCFVYISADETGYPRLQVIDGSNATGIIDPITNMLREGYAVLDRDNNFNPTIEAYFTAEQTEIYRRGYDVEIYDNPAPYPLLVPIIYRPDAVRPFGHSRISRACMELVQEAMRTLRRSEVSAEFYSFPQKYILGLSNDAEKMAEKMDKWGATMSSLLTITKDDDGGNPTVGQFQQQSMSPYSEQLKSIASLFAGETGLTLDDLGFATSNPASCEAIRAAHENLRLTARKAQRTFGSGFLNVAYLAACVRDNMAYMRYAFSDIKPQWLPIFEPDSAALSGVGDAILKINQAVPDYLGAKGIRQLTGIEGENNG</sequence>
<protein>
    <submittedName>
        <fullName evidence="1">Phage portal protein</fullName>
    </submittedName>
</protein>
<dbReference type="InterPro" id="IPR021145">
    <property type="entry name" value="Portal_protein_SPP1_Gp6-like"/>
</dbReference>
<dbReference type="Proteomes" id="UP001208131">
    <property type="component" value="Unassembled WGS sequence"/>
</dbReference>
<evidence type="ECO:0000313" key="2">
    <source>
        <dbReference type="Proteomes" id="UP001208131"/>
    </source>
</evidence>
<comment type="caution">
    <text evidence="1">The sequence shown here is derived from an EMBL/GenBank/DDBJ whole genome shotgun (WGS) entry which is preliminary data.</text>
</comment>
<organism evidence="1 2">
    <name type="scientific">Hominimerdicola aceti</name>
    <dbReference type="NCBI Taxonomy" id="2981726"/>
    <lineage>
        <taxon>Bacteria</taxon>
        <taxon>Bacillati</taxon>
        <taxon>Bacillota</taxon>
        <taxon>Clostridia</taxon>
        <taxon>Eubacteriales</taxon>
        <taxon>Oscillospiraceae</taxon>
        <taxon>Hominimerdicola</taxon>
    </lineage>
</organism>
<evidence type="ECO:0000313" key="1">
    <source>
        <dbReference type="EMBL" id="MCU6706413.1"/>
    </source>
</evidence>
<keyword evidence="2" id="KW-1185">Reference proteome</keyword>
<reference evidence="1 2" key="1">
    <citation type="journal article" date="2021" name="ISME Commun">
        <title>Automated analysis of genomic sequences facilitates high-throughput and comprehensive description of bacteria.</title>
        <authorList>
            <person name="Hitch T.C.A."/>
        </authorList>
    </citation>
    <scope>NUCLEOTIDE SEQUENCE [LARGE SCALE GENOMIC DNA]</scope>
    <source>
        <strain evidence="1 2">Sanger_31</strain>
    </source>
</reference>
<gene>
    <name evidence="1" type="ORF">OCV57_10835</name>
</gene>
<accession>A0AAE3IM08</accession>
<proteinExistence type="predicted"/>
<dbReference type="RefSeq" id="WP_267301552.1">
    <property type="nucleotide sequence ID" value="NZ_JAOQJZ010000012.1"/>
</dbReference>